<dbReference type="InterPro" id="IPR021137">
    <property type="entry name" value="Ribosomal_bL35-like"/>
</dbReference>
<dbReference type="Pfam" id="PF01632">
    <property type="entry name" value="Ribosomal_L35p"/>
    <property type="match status" value="1"/>
</dbReference>
<comment type="similarity">
    <text evidence="1">Belongs to the bacterial ribosomal protein bL35 family.</text>
</comment>
<protein>
    <submittedName>
        <fullName evidence="4">BA75_02265T0</fullName>
    </submittedName>
</protein>
<dbReference type="GO" id="GO:0005840">
    <property type="term" value="C:ribosome"/>
    <property type="evidence" value="ECO:0007669"/>
    <property type="project" value="UniProtKB-KW"/>
</dbReference>
<evidence type="ECO:0000256" key="1">
    <source>
        <dbReference type="ARBA" id="ARBA00006598"/>
    </source>
</evidence>
<gene>
    <name evidence="4" type="primary">YNL122C</name>
    <name evidence="4" type="ORF">ATY40_BA7502265</name>
</gene>
<keyword evidence="5" id="KW-1185">Reference proteome</keyword>
<evidence type="ECO:0000313" key="4">
    <source>
        <dbReference type="EMBL" id="ANZ75492.1"/>
    </source>
</evidence>
<dbReference type="Proteomes" id="UP000094565">
    <property type="component" value="Chromosome 2"/>
</dbReference>
<evidence type="ECO:0000256" key="2">
    <source>
        <dbReference type="ARBA" id="ARBA00022980"/>
    </source>
</evidence>
<evidence type="ECO:0000256" key="3">
    <source>
        <dbReference type="ARBA" id="ARBA00023274"/>
    </source>
</evidence>
<dbReference type="GO" id="GO:1990904">
    <property type="term" value="C:ribonucleoprotein complex"/>
    <property type="evidence" value="ECO:0007669"/>
    <property type="project" value="UniProtKB-KW"/>
</dbReference>
<dbReference type="GO" id="GO:0006412">
    <property type="term" value="P:translation"/>
    <property type="evidence" value="ECO:0007669"/>
    <property type="project" value="InterPro"/>
</dbReference>
<evidence type="ECO:0000313" key="5">
    <source>
        <dbReference type="Proteomes" id="UP000094565"/>
    </source>
</evidence>
<sequence length="100" mass="11072">MFHILFNKTPTTRRMALSASTISHSSPILTITRNLLKTHRATYKRWRKTGNGYKRGLSGRKHGNAGWSNRVLGKLVGTCQATSKGAGNQKARLAKLLPNL</sequence>
<accession>A0A1B2JBX0</accession>
<keyword evidence="2" id="KW-0689">Ribosomal protein</keyword>
<proteinExistence type="inferred from homology"/>
<dbReference type="GO" id="GO:0003735">
    <property type="term" value="F:structural constituent of ribosome"/>
    <property type="evidence" value="ECO:0007669"/>
    <property type="project" value="InterPro"/>
</dbReference>
<dbReference type="SUPFAM" id="SSF143034">
    <property type="entry name" value="L35p-like"/>
    <property type="match status" value="1"/>
</dbReference>
<dbReference type="EMBL" id="CP014585">
    <property type="protein sequence ID" value="ANZ75492.1"/>
    <property type="molecule type" value="Genomic_DNA"/>
</dbReference>
<dbReference type="AlphaFoldDB" id="A0A1B2JBX0"/>
<organism evidence="4 5">
    <name type="scientific">Komagataella pastoris</name>
    <name type="common">Yeast</name>
    <name type="synonym">Pichia pastoris</name>
    <dbReference type="NCBI Taxonomy" id="4922"/>
    <lineage>
        <taxon>Eukaryota</taxon>
        <taxon>Fungi</taxon>
        <taxon>Dikarya</taxon>
        <taxon>Ascomycota</taxon>
        <taxon>Saccharomycotina</taxon>
        <taxon>Pichiomycetes</taxon>
        <taxon>Pichiales</taxon>
        <taxon>Pichiaceae</taxon>
        <taxon>Komagataella</taxon>
    </lineage>
</organism>
<dbReference type="Gene3D" id="4.10.410.60">
    <property type="match status" value="1"/>
</dbReference>
<keyword evidence="3" id="KW-0687">Ribonucleoprotein</keyword>
<dbReference type="OrthoDB" id="162638at2759"/>
<name>A0A1B2JBX0_PICPA</name>
<dbReference type="InterPro" id="IPR037229">
    <property type="entry name" value="Ribosomal_bL35_sf"/>
</dbReference>
<reference evidence="4 5" key="1">
    <citation type="submission" date="2016-02" db="EMBL/GenBank/DDBJ databases">
        <title>Comparative genomic and transcriptomic foundation for Pichia pastoris.</title>
        <authorList>
            <person name="Love K.R."/>
            <person name="Shah K.A."/>
            <person name="Whittaker C.A."/>
            <person name="Wu J."/>
            <person name="Bartlett M.C."/>
            <person name="Ma D."/>
            <person name="Leeson R.L."/>
            <person name="Priest M."/>
            <person name="Young S.K."/>
            <person name="Love J.C."/>
        </authorList>
    </citation>
    <scope>NUCLEOTIDE SEQUENCE [LARGE SCALE GENOMIC DNA]</scope>
    <source>
        <strain evidence="4 5">ATCC 28485</strain>
    </source>
</reference>